<feature type="domain" description="Peripheral subunit-binding (PSBD)" evidence="7">
    <location>
        <begin position="166"/>
        <end position="203"/>
    </location>
</feature>
<dbReference type="SUPFAM" id="SSF52777">
    <property type="entry name" value="CoA-dependent acyltransferases"/>
    <property type="match status" value="1"/>
</dbReference>
<dbReference type="Pfam" id="PF00364">
    <property type="entry name" value="Biotin_lipoyl"/>
    <property type="match status" value="1"/>
</dbReference>
<dbReference type="WBParaSite" id="TASK_0000325901-mRNA-1">
    <property type="protein sequence ID" value="TASK_0000325901-mRNA-1"/>
    <property type="gene ID" value="TASK_0000325901"/>
</dbReference>
<name>A0A0R3W0Q7_TAEAS</name>
<keyword evidence="9" id="KW-1185">Reference proteome</keyword>
<dbReference type="GO" id="GO:0045254">
    <property type="term" value="C:pyruvate dehydrogenase complex"/>
    <property type="evidence" value="ECO:0007669"/>
    <property type="project" value="InterPro"/>
</dbReference>
<comment type="similarity">
    <text evidence="1 4">Belongs to the 2-oxoacid dehydrogenase family.</text>
</comment>
<keyword evidence="3" id="KW-0809">Transit peptide</keyword>
<dbReference type="SUPFAM" id="SSF51230">
    <property type="entry name" value="Single hybrid motif"/>
    <property type="match status" value="1"/>
</dbReference>
<dbReference type="InterPro" id="IPR045257">
    <property type="entry name" value="E2/Pdx1"/>
</dbReference>
<feature type="compositionally biased region" description="Pro residues" evidence="5">
    <location>
        <begin position="145"/>
        <end position="158"/>
    </location>
</feature>
<dbReference type="PROSITE" id="PS50968">
    <property type="entry name" value="BIOTINYL_LIPOYL"/>
    <property type="match status" value="1"/>
</dbReference>
<feature type="region of interest" description="Disordered" evidence="5">
    <location>
        <begin position="127"/>
        <end position="165"/>
    </location>
</feature>
<dbReference type="Proteomes" id="UP000282613">
    <property type="component" value="Unassembled WGS sequence"/>
</dbReference>
<protein>
    <recommendedName>
        <fullName evidence="4">Dihydrolipoamide acetyltransferase component of pyruvate dehydrogenase complex</fullName>
        <ecNumber evidence="4">2.3.1.-</ecNumber>
    </recommendedName>
</protein>
<dbReference type="STRING" id="60517.A0A0R3W0Q7"/>
<gene>
    <name evidence="8" type="ORF">TASK_LOCUS3260</name>
</gene>
<comment type="cofactor">
    <cofactor evidence="4">
        <name>(R)-lipoate</name>
        <dbReference type="ChEBI" id="CHEBI:83088"/>
    </cofactor>
</comment>
<dbReference type="CDD" id="cd06849">
    <property type="entry name" value="lipoyl_domain"/>
    <property type="match status" value="1"/>
</dbReference>
<dbReference type="GO" id="GO:0016746">
    <property type="term" value="F:acyltransferase activity"/>
    <property type="evidence" value="ECO:0007669"/>
    <property type="project" value="UniProtKB-KW"/>
</dbReference>
<dbReference type="OrthoDB" id="537444at2759"/>
<evidence type="ECO:0000256" key="3">
    <source>
        <dbReference type="ARBA" id="ARBA00022946"/>
    </source>
</evidence>
<dbReference type="SUPFAM" id="SSF47005">
    <property type="entry name" value="Peripheral subunit-binding domain of 2-oxo acid dehydrogenase complex"/>
    <property type="match status" value="1"/>
</dbReference>
<dbReference type="PROSITE" id="PS00189">
    <property type="entry name" value="LIPOYL"/>
    <property type="match status" value="1"/>
</dbReference>
<dbReference type="InterPro" id="IPR003016">
    <property type="entry name" value="2-oxoA_DH_lipoyl-BS"/>
</dbReference>
<dbReference type="Gene3D" id="3.30.559.10">
    <property type="entry name" value="Chloramphenicol acetyltransferase-like domain"/>
    <property type="match status" value="1"/>
</dbReference>
<dbReference type="Gene3D" id="2.40.50.100">
    <property type="match status" value="1"/>
</dbReference>
<dbReference type="EC" id="2.3.1.-" evidence="4"/>
<evidence type="ECO:0000259" key="6">
    <source>
        <dbReference type="PROSITE" id="PS50968"/>
    </source>
</evidence>
<sequence>MSAFLRGGRLILNAPRVCLRLFQTQSQVLSPIKIGMPSLSPTMESGSIVQWHKKEGDEVAPGDLLCEVQTDKAVVGMEVDEEGIMAKIIQPEGSVNKVGDIIAVLANADEDWQEVRSNADAFVASMGGGGGAAKTSESSASPTPAAVPPTPAATPPTPASTGKQLPIGPAVRLLLSSYGLSPEQITGTGPNGTVLKGDVLAYVASKGLQKVPQEASPIPSKVPTAGPATVPSRGAVVSSSGYVDIPVSEMCEISAKRLIESKTTIPHAYTSATFNVDRLFALQRAINGAKLVDSRVTINDLILKACAYALRLVPEVNGTSAAKGTVFHRAGEVDISVVISTPTGSISPVVRSVDHLPVSEISALVKDLVTRGLENKLKPEELTGGSFTLSNLGMFEVREFSSIINPPQVASLAVGGCQSRLRLLPCGNLKPVTTLTLTLSADARFVDEVTAARFFRHVQNYLESNPEGLFEDDPLLAAVAGCRDLSVLAF</sequence>
<dbReference type="Pfam" id="PF02817">
    <property type="entry name" value="E3_binding"/>
    <property type="match status" value="1"/>
</dbReference>
<dbReference type="InterPro" id="IPR004167">
    <property type="entry name" value="PSBD"/>
</dbReference>
<dbReference type="EMBL" id="UYRS01018293">
    <property type="protein sequence ID" value="VDK31551.1"/>
    <property type="molecule type" value="Genomic_DNA"/>
</dbReference>
<dbReference type="InterPro" id="IPR011053">
    <property type="entry name" value="Single_hybrid_motif"/>
</dbReference>
<keyword evidence="2 4" id="KW-0450">Lipoyl</keyword>
<organism evidence="10">
    <name type="scientific">Taenia asiatica</name>
    <name type="common">Asian tapeworm</name>
    <dbReference type="NCBI Taxonomy" id="60517"/>
    <lineage>
        <taxon>Eukaryota</taxon>
        <taxon>Metazoa</taxon>
        <taxon>Spiralia</taxon>
        <taxon>Lophotrochozoa</taxon>
        <taxon>Platyhelminthes</taxon>
        <taxon>Cestoda</taxon>
        <taxon>Eucestoda</taxon>
        <taxon>Cyclophyllidea</taxon>
        <taxon>Taeniidae</taxon>
        <taxon>Taenia</taxon>
    </lineage>
</organism>
<proteinExistence type="inferred from homology"/>
<accession>A0A0R3W0Q7</accession>
<evidence type="ECO:0000256" key="1">
    <source>
        <dbReference type="ARBA" id="ARBA00007317"/>
    </source>
</evidence>
<feature type="domain" description="Lipoyl-binding" evidence="6">
    <location>
        <begin position="31"/>
        <end position="106"/>
    </location>
</feature>
<evidence type="ECO:0000256" key="4">
    <source>
        <dbReference type="RuleBase" id="RU003423"/>
    </source>
</evidence>
<dbReference type="InterPro" id="IPR036625">
    <property type="entry name" value="E3-bd_dom_sf"/>
</dbReference>
<dbReference type="InterPro" id="IPR001078">
    <property type="entry name" value="2-oxoacid_DH_actylTfrase"/>
</dbReference>
<dbReference type="GO" id="GO:0005739">
    <property type="term" value="C:mitochondrion"/>
    <property type="evidence" value="ECO:0007669"/>
    <property type="project" value="TreeGrafter"/>
</dbReference>
<evidence type="ECO:0000256" key="2">
    <source>
        <dbReference type="ARBA" id="ARBA00022823"/>
    </source>
</evidence>
<dbReference type="FunFam" id="2.40.50.100:FF:000010">
    <property type="entry name" value="Acetyltransferase component of pyruvate dehydrogenase complex"/>
    <property type="match status" value="1"/>
</dbReference>
<reference evidence="8 9" key="2">
    <citation type="submission" date="2018-11" db="EMBL/GenBank/DDBJ databases">
        <authorList>
            <consortium name="Pathogen Informatics"/>
        </authorList>
    </citation>
    <scope>NUCLEOTIDE SEQUENCE [LARGE SCALE GENOMIC DNA]</scope>
</reference>
<evidence type="ECO:0000313" key="8">
    <source>
        <dbReference type="EMBL" id="VDK31551.1"/>
    </source>
</evidence>
<keyword evidence="4" id="KW-0808">Transferase</keyword>
<evidence type="ECO:0000256" key="5">
    <source>
        <dbReference type="SAM" id="MobiDB-lite"/>
    </source>
</evidence>
<dbReference type="PANTHER" id="PTHR23151:SF90">
    <property type="entry name" value="DIHYDROLIPOYLLYSINE-RESIDUE ACETYLTRANSFERASE COMPONENT OF PYRUVATE DEHYDROGENASE COMPLEX, MITOCHONDRIAL-RELATED"/>
    <property type="match status" value="1"/>
</dbReference>
<dbReference type="Gene3D" id="4.10.320.10">
    <property type="entry name" value="E3-binding domain"/>
    <property type="match status" value="1"/>
</dbReference>
<reference evidence="10" key="1">
    <citation type="submission" date="2017-02" db="UniProtKB">
        <authorList>
            <consortium name="WormBaseParasite"/>
        </authorList>
    </citation>
    <scope>IDENTIFICATION</scope>
</reference>
<dbReference type="InterPro" id="IPR000089">
    <property type="entry name" value="Biotin_lipoyl"/>
</dbReference>
<feature type="compositionally biased region" description="Low complexity" evidence="5">
    <location>
        <begin position="133"/>
        <end position="144"/>
    </location>
</feature>
<dbReference type="InterPro" id="IPR023213">
    <property type="entry name" value="CAT-like_dom_sf"/>
</dbReference>
<keyword evidence="4" id="KW-0012">Acyltransferase</keyword>
<evidence type="ECO:0000313" key="10">
    <source>
        <dbReference type="WBParaSite" id="TASK_0000325901-mRNA-1"/>
    </source>
</evidence>
<dbReference type="GO" id="GO:0006086">
    <property type="term" value="P:pyruvate decarboxylation to acetyl-CoA"/>
    <property type="evidence" value="ECO:0007669"/>
    <property type="project" value="InterPro"/>
</dbReference>
<dbReference type="Pfam" id="PF00198">
    <property type="entry name" value="2-oxoacid_dh"/>
    <property type="match status" value="1"/>
</dbReference>
<dbReference type="AlphaFoldDB" id="A0A0R3W0Q7"/>
<dbReference type="PANTHER" id="PTHR23151">
    <property type="entry name" value="DIHYDROLIPOAMIDE ACETYL/SUCCINYL-TRANSFERASE-RELATED"/>
    <property type="match status" value="1"/>
</dbReference>
<dbReference type="PROSITE" id="PS51826">
    <property type="entry name" value="PSBD"/>
    <property type="match status" value="1"/>
</dbReference>
<evidence type="ECO:0000259" key="7">
    <source>
        <dbReference type="PROSITE" id="PS51826"/>
    </source>
</evidence>
<evidence type="ECO:0000313" key="9">
    <source>
        <dbReference type="Proteomes" id="UP000282613"/>
    </source>
</evidence>